<dbReference type="PANTHER" id="PTHR23511">
    <property type="entry name" value="SYNAPTIC VESICLE GLYCOPROTEIN 2"/>
    <property type="match status" value="1"/>
</dbReference>
<dbReference type="OMA" id="NIAHYNG"/>
<dbReference type="PROSITE" id="PS50850">
    <property type="entry name" value="MFS"/>
    <property type="match status" value="1"/>
</dbReference>
<feature type="transmembrane region" description="Helical" evidence="6">
    <location>
        <begin position="253"/>
        <end position="271"/>
    </location>
</feature>
<dbReference type="InterPro" id="IPR020846">
    <property type="entry name" value="MFS_dom"/>
</dbReference>
<evidence type="ECO:0000256" key="3">
    <source>
        <dbReference type="ARBA" id="ARBA00022692"/>
    </source>
</evidence>
<evidence type="ECO:0000313" key="9">
    <source>
        <dbReference type="Proteomes" id="UP000006514"/>
    </source>
</evidence>
<feature type="transmembrane region" description="Helical" evidence="6">
    <location>
        <begin position="192"/>
        <end position="213"/>
    </location>
</feature>
<reference evidence="9" key="1">
    <citation type="journal article" date="2012" name="Science">
        <title>The Paleozoic origin of enzymatic lignin decomposition reconstructed from 31 fungal genomes.</title>
        <authorList>
            <person name="Floudas D."/>
            <person name="Binder M."/>
            <person name="Riley R."/>
            <person name="Barry K."/>
            <person name="Blanchette R.A."/>
            <person name="Henrissat B."/>
            <person name="Martinez A.T."/>
            <person name="Otillar R."/>
            <person name="Spatafora J.W."/>
            <person name="Yadav J.S."/>
            <person name="Aerts A."/>
            <person name="Benoit I."/>
            <person name="Boyd A."/>
            <person name="Carlson A."/>
            <person name="Copeland A."/>
            <person name="Coutinho P.M."/>
            <person name="de Vries R.P."/>
            <person name="Ferreira P."/>
            <person name="Findley K."/>
            <person name="Foster B."/>
            <person name="Gaskell J."/>
            <person name="Glotzer D."/>
            <person name="Gorecki P."/>
            <person name="Heitman J."/>
            <person name="Hesse C."/>
            <person name="Hori C."/>
            <person name="Igarashi K."/>
            <person name="Jurgens J.A."/>
            <person name="Kallen N."/>
            <person name="Kersten P."/>
            <person name="Kohler A."/>
            <person name="Kuees U."/>
            <person name="Kumar T.K.A."/>
            <person name="Kuo A."/>
            <person name="LaButti K."/>
            <person name="Larrondo L.F."/>
            <person name="Lindquist E."/>
            <person name="Ling A."/>
            <person name="Lombard V."/>
            <person name="Lucas S."/>
            <person name="Lundell T."/>
            <person name="Martin R."/>
            <person name="McLaughlin D.J."/>
            <person name="Morgenstern I."/>
            <person name="Morin E."/>
            <person name="Murat C."/>
            <person name="Nagy L.G."/>
            <person name="Nolan M."/>
            <person name="Ohm R.A."/>
            <person name="Patyshakuliyeva A."/>
            <person name="Rokas A."/>
            <person name="Ruiz-Duenas F.J."/>
            <person name="Sabat G."/>
            <person name="Salamov A."/>
            <person name="Samejima M."/>
            <person name="Schmutz J."/>
            <person name="Slot J.C."/>
            <person name="St John F."/>
            <person name="Stenlid J."/>
            <person name="Sun H."/>
            <person name="Sun S."/>
            <person name="Syed K."/>
            <person name="Tsang A."/>
            <person name="Wiebenga A."/>
            <person name="Young D."/>
            <person name="Pisabarro A."/>
            <person name="Eastwood D.C."/>
            <person name="Martin F."/>
            <person name="Cullen D."/>
            <person name="Grigoriev I.V."/>
            <person name="Hibbett D.S."/>
        </authorList>
    </citation>
    <scope>NUCLEOTIDE SEQUENCE [LARGE SCALE GENOMIC DNA]</scope>
    <source>
        <strain evidence="9">TFB10046</strain>
    </source>
</reference>
<feature type="transmembrane region" description="Helical" evidence="6">
    <location>
        <begin position="97"/>
        <end position="118"/>
    </location>
</feature>
<dbReference type="GO" id="GO:0016020">
    <property type="term" value="C:membrane"/>
    <property type="evidence" value="ECO:0007669"/>
    <property type="project" value="UniProtKB-SubCell"/>
</dbReference>
<feature type="domain" description="Major facilitator superfamily (MFS) profile" evidence="7">
    <location>
        <begin position="1"/>
        <end position="276"/>
    </location>
</feature>
<dbReference type="Pfam" id="PF00083">
    <property type="entry name" value="Sugar_tr"/>
    <property type="match status" value="1"/>
</dbReference>
<dbReference type="KEGG" id="adl:AURDEDRAFT_77630"/>
<feature type="transmembrane region" description="Helical" evidence="6">
    <location>
        <begin position="166"/>
        <end position="186"/>
    </location>
</feature>
<keyword evidence="4 6" id="KW-1133">Transmembrane helix</keyword>
<gene>
    <name evidence="8" type="ORF">AURDEDRAFT_77630</name>
</gene>
<keyword evidence="9" id="KW-1185">Reference proteome</keyword>
<evidence type="ECO:0000259" key="7">
    <source>
        <dbReference type="PROSITE" id="PS50850"/>
    </source>
</evidence>
<proteinExistence type="predicted"/>
<dbReference type="OrthoDB" id="3936150at2759"/>
<sequence length="280" mass="29962">YAVFTIGAISLAAFLARFALFTFRESPRFLVAHGRDAEAVHVVQAIARTNGRPCSLRIEDLAACECPESGPARSRRWEVVRHVAELFATRRMARLTLLTWAVYAGDYWGFSIAGAFLPKLLAQRGAKARLSTAATYRQYIWTALPGVPGVLLGAALIEVPALGRRWALVLTSAAMGAALTSFVSIRTPRASVALNAVEYFFQSAFNAVLYGWTPEAFPARVRGSAAGLASCIGRIASIVAPLVAARAGAATTGLYLAGGGVFLASVLCVFLPDTRRREVL</sequence>
<protein>
    <submittedName>
        <fullName evidence="8">MFS general substrate transporter</fullName>
    </submittedName>
</protein>
<dbReference type="PANTHER" id="PTHR23511:SF3">
    <property type="entry name" value="MAJOR FACILITATOR SUPERFAMILY (MFS) PROFILE DOMAIN-CONTAINING PROTEIN"/>
    <property type="match status" value="1"/>
</dbReference>
<feature type="transmembrane region" description="Helical" evidence="6">
    <location>
        <begin position="138"/>
        <end position="159"/>
    </location>
</feature>
<dbReference type="eggNOG" id="KOG0253">
    <property type="taxonomic scope" value="Eukaryota"/>
</dbReference>
<dbReference type="SUPFAM" id="SSF103473">
    <property type="entry name" value="MFS general substrate transporter"/>
    <property type="match status" value="1"/>
</dbReference>
<dbReference type="Proteomes" id="UP000006514">
    <property type="component" value="Unassembled WGS sequence"/>
</dbReference>
<feature type="non-terminal residue" evidence="8">
    <location>
        <position position="1"/>
    </location>
</feature>
<feature type="transmembrane region" description="Helical" evidence="6">
    <location>
        <begin position="6"/>
        <end position="23"/>
    </location>
</feature>
<dbReference type="InParanoid" id="J0WL86"/>
<dbReference type="AlphaFoldDB" id="J0WL86"/>
<evidence type="ECO:0000256" key="2">
    <source>
        <dbReference type="ARBA" id="ARBA00022448"/>
    </source>
</evidence>
<organism evidence="8 9">
    <name type="scientific">Auricularia subglabra (strain TFB-10046 / SS5)</name>
    <name type="common">White-rot fungus</name>
    <name type="synonym">Auricularia delicata (strain TFB10046)</name>
    <dbReference type="NCBI Taxonomy" id="717982"/>
    <lineage>
        <taxon>Eukaryota</taxon>
        <taxon>Fungi</taxon>
        <taxon>Dikarya</taxon>
        <taxon>Basidiomycota</taxon>
        <taxon>Agaricomycotina</taxon>
        <taxon>Agaricomycetes</taxon>
        <taxon>Auriculariales</taxon>
        <taxon>Auriculariaceae</taxon>
        <taxon>Auricularia</taxon>
    </lineage>
</organism>
<evidence type="ECO:0000256" key="6">
    <source>
        <dbReference type="SAM" id="Phobius"/>
    </source>
</evidence>
<dbReference type="EMBL" id="JH688892">
    <property type="protein sequence ID" value="EJD32520.1"/>
    <property type="molecule type" value="Genomic_DNA"/>
</dbReference>
<keyword evidence="5 6" id="KW-0472">Membrane</keyword>
<evidence type="ECO:0000313" key="8">
    <source>
        <dbReference type="EMBL" id="EJD32520.1"/>
    </source>
</evidence>
<dbReference type="Gene3D" id="1.20.1250.20">
    <property type="entry name" value="MFS general substrate transporter like domains"/>
    <property type="match status" value="1"/>
</dbReference>
<dbReference type="InterPro" id="IPR005828">
    <property type="entry name" value="MFS_sugar_transport-like"/>
</dbReference>
<accession>J0WL86</accession>
<keyword evidence="3 6" id="KW-0812">Transmembrane</keyword>
<name>J0WL86_AURST</name>
<keyword evidence="2" id="KW-0813">Transport</keyword>
<evidence type="ECO:0000256" key="5">
    <source>
        <dbReference type="ARBA" id="ARBA00023136"/>
    </source>
</evidence>
<comment type="subcellular location">
    <subcellularLocation>
        <location evidence="1">Membrane</location>
        <topology evidence="1">Multi-pass membrane protein</topology>
    </subcellularLocation>
</comment>
<dbReference type="GO" id="GO:0022857">
    <property type="term" value="F:transmembrane transporter activity"/>
    <property type="evidence" value="ECO:0007669"/>
    <property type="project" value="InterPro"/>
</dbReference>
<evidence type="ECO:0000256" key="1">
    <source>
        <dbReference type="ARBA" id="ARBA00004141"/>
    </source>
</evidence>
<dbReference type="InterPro" id="IPR036259">
    <property type="entry name" value="MFS_trans_sf"/>
</dbReference>
<evidence type="ECO:0000256" key="4">
    <source>
        <dbReference type="ARBA" id="ARBA00022989"/>
    </source>
</evidence>